<dbReference type="VEuPathDB" id="FungiDB:CDV56_101747"/>
<dbReference type="SUPFAM" id="SSF53335">
    <property type="entry name" value="S-adenosyl-L-methionine-dependent methyltransferases"/>
    <property type="match status" value="1"/>
</dbReference>
<name>A0A397H8D0_ASPTH</name>
<dbReference type="Proteomes" id="UP000215305">
    <property type="component" value="Unassembled WGS sequence"/>
</dbReference>
<dbReference type="RefSeq" id="XP_026615571.1">
    <property type="nucleotide sequence ID" value="XM_026755366.1"/>
</dbReference>
<evidence type="ECO:0000313" key="1">
    <source>
        <dbReference type="EMBL" id="RHZ58919.1"/>
    </source>
</evidence>
<accession>A0A397H8D0</accession>
<comment type="caution">
    <text evidence="1">The sequence shown here is derived from an EMBL/GenBank/DDBJ whole genome shotgun (WGS) entry which is preliminary data.</text>
</comment>
<dbReference type="EMBL" id="NKHU02000064">
    <property type="protein sequence ID" value="RHZ58919.1"/>
    <property type="molecule type" value="Genomic_DNA"/>
</dbReference>
<dbReference type="InterPro" id="IPR029063">
    <property type="entry name" value="SAM-dependent_MTases_sf"/>
</dbReference>
<reference evidence="1" key="1">
    <citation type="submission" date="2018-08" db="EMBL/GenBank/DDBJ databases">
        <title>Draft genome sequence of azole-resistant Aspergillus thermomutatus (Neosartorya pseudofischeri) strain HMR AF 39, isolated from a human nasal aspirate.</title>
        <authorList>
            <person name="Parent-Michaud M."/>
            <person name="Dufresne P.J."/>
            <person name="Fournier E."/>
            <person name="Martineau C."/>
            <person name="Moreira S."/>
            <person name="Perkins V."/>
            <person name="De Repentigny L."/>
            <person name="Dufresne S.F."/>
        </authorList>
    </citation>
    <scope>NUCLEOTIDE SEQUENCE [LARGE SCALE GENOMIC DNA]</scope>
    <source>
        <strain evidence="1">HMR AF 39</strain>
    </source>
</reference>
<dbReference type="OrthoDB" id="184880at2759"/>
<protein>
    <recommendedName>
        <fullName evidence="3">Methyltransferase domain-containing protein</fullName>
    </recommendedName>
</protein>
<dbReference type="AlphaFoldDB" id="A0A397H8D0"/>
<evidence type="ECO:0008006" key="3">
    <source>
        <dbReference type="Google" id="ProtNLM"/>
    </source>
</evidence>
<gene>
    <name evidence="1" type="ORF">CDV56_101747</name>
</gene>
<dbReference type="GeneID" id="38123721"/>
<dbReference type="STRING" id="41047.A0A397H8D0"/>
<proteinExistence type="predicted"/>
<evidence type="ECO:0000313" key="2">
    <source>
        <dbReference type="Proteomes" id="UP000215305"/>
    </source>
</evidence>
<keyword evidence="2" id="KW-1185">Reference proteome</keyword>
<organism evidence="1 2">
    <name type="scientific">Aspergillus thermomutatus</name>
    <name type="common">Neosartorya pseudofischeri</name>
    <dbReference type="NCBI Taxonomy" id="41047"/>
    <lineage>
        <taxon>Eukaryota</taxon>
        <taxon>Fungi</taxon>
        <taxon>Dikarya</taxon>
        <taxon>Ascomycota</taxon>
        <taxon>Pezizomycotina</taxon>
        <taxon>Eurotiomycetes</taxon>
        <taxon>Eurotiomycetidae</taxon>
        <taxon>Eurotiales</taxon>
        <taxon>Aspergillaceae</taxon>
        <taxon>Aspergillus</taxon>
        <taxon>Aspergillus subgen. Fumigati</taxon>
    </lineage>
</organism>
<sequence>MRSSKPFVTDWSQLRLIWPGLVSECVIQQQLTVSQGPVHWVTSANLRINHQGFWTEFVGFDLLPVLQRPEDPFPPEIKTLVRSVLDHFPEEWNNSFGLVHQRLLLVLFSDEEVTRILHRLVSGVKPGGWIQLFEGSGKRLHDPRAKYFGPSTIWWRGI</sequence>